<dbReference type="InParanoid" id="A0A1C7MYQ8"/>
<dbReference type="EMBL" id="LUGH01001011">
    <property type="protein sequence ID" value="OBZ81908.1"/>
    <property type="molecule type" value="Genomic_DNA"/>
</dbReference>
<feature type="domain" description="Arf-GAP" evidence="7">
    <location>
        <begin position="18"/>
        <end position="133"/>
    </location>
</feature>
<evidence type="ECO:0000256" key="2">
    <source>
        <dbReference type="ARBA" id="ARBA00022723"/>
    </source>
</evidence>
<proteinExistence type="predicted"/>
<evidence type="ECO:0000256" key="4">
    <source>
        <dbReference type="ARBA" id="ARBA00022833"/>
    </source>
</evidence>
<dbReference type="Pfam" id="PF01412">
    <property type="entry name" value="ArfGap"/>
    <property type="match status" value="1"/>
</dbReference>
<keyword evidence="3 5" id="KW-0863">Zinc-finger</keyword>
<evidence type="ECO:0000259" key="7">
    <source>
        <dbReference type="PROSITE" id="PS50115"/>
    </source>
</evidence>
<keyword evidence="4" id="KW-0862">Zinc</keyword>
<feature type="compositionally biased region" description="Basic and acidic residues" evidence="6">
    <location>
        <begin position="176"/>
        <end position="189"/>
    </location>
</feature>
<dbReference type="InterPro" id="IPR038508">
    <property type="entry name" value="ArfGAP_dom_sf"/>
</dbReference>
<dbReference type="FunFam" id="1.10.220.150:FF:000009">
    <property type="entry name" value="stromal membrane-associated protein 1 isoform X1"/>
    <property type="match status" value="1"/>
</dbReference>
<gene>
    <name evidence="8" type="ORF">A0J61_10044</name>
</gene>
<evidence type="ECO:0000256" key="3">
    <source>
        <dbReference type="ARBA" id="ARBA00022771"/>
    </source>
</evidence>
<dbReference type="STRING" id="101091.A0A1C7MYQ8"/>
<dbReference type="PANTHER" id="PTHR45705:SF1">
    <property type="entry name" value="FI20236P1"/>
    <property type="match status" value="1"/>
</dbReference>
<dbReference type="SMART" id="SM00105">
    <property type="entry name" value="ArfGap"/>
    <property type="match status" value="1"/>
</dbReference>
<dbReference type="PROSITE" id="PS50115">
    <property type="entry name" value="ARFGAP"/>
    <property type="match status" value="1"/>
</dbReference>
<keyword evidence="1" id="KW-0343">GTPase activation</keyword>
<sequence length="270" mass="30776">MTTRHARVADKELNEKHTKILAALLDEEDNSYCADCRKKDPRWASWNLGIFVCIRCSGIHRSLGTHISKVKSVDLDTWTPEQIENMTKWGNRRARMYWEAEIGNGKPSEANMDVWIRAKYEHKRWVSRQEQHELLKHSQLICKKEKERLAKEQLTKERNTDGQNVKKKSFESGIDDIPKPTKDTGKSAHEGSSLQPSKTSLSSLQSQFSQLALNNSQSSNMIPKAPPGSDMSWTNFLVSDKPKDNTNILSEPSKEKPLISFDALASLLKQ</sequence>
<dbReference type="PRINTS" id="PR00405">
    <property type="entry name" value="REVINTRACTNG"/>
</dbReference>
<dbReference type="GO" id="GO:0005096">
    <property type="term" value="F:GTPase activator activity"/>
    <property type="evidence" value="ECO:0007669"/>
    <property type="project" value="UniProtKB-KW"/>
</dbReference>
<evidence type="ECO:0000313" key="8">
    <source>
        <dbReference type="EMBL" id="OBZ81908.1"/>
    </source>
</evidence>
<dbReference type="InterPro" id="IPR037278">
    <property type="entry name" value="ARFGAP/RecO"/>
</dbReference>
<comment type="caution">
    <text evidence="8">The sequence shown here is derived from an EMBL/GenBank/DDBJ whole genome shotgun (WGS) entry which is preliminary data.</text>
</comment>
<feature type="region of interest" description="Disordered" evidence="6">
    <location>
        <begin position="152"/>
        <end position="255"/>
    </location>
</feature>
<dbReference type="AlphaFoldDB" id="A0A1C7MYQ8"/>
<evidence type="ECO:0000313" key="9">
    <source>
        <dbReference type="Proteomes" id="UP000093000"/>
    </source>
</evidence>
<dbReference type="InterPro" id="IPR051718">
    <property type="entry name" value="ARF_GTPase-activating"/>
</dbReference>
<dbReference type="GO" id="GO:0005737">
    <property type="term" value="C:cytoplasm"/>
    <property type="evidence" value="ECO:0007669"/>
    <property type="project" value="TreeGrafter"/>
</dbReference>
<dbReference type="SUPFAM" id="SSF57863">
    <property type="entry name" value="ArfGap/RecO-like zinc finger"/>
    <property type="match status" value="1"/>
</dbReference>
<dbReference type="InterPro" id="IPR001164">
    <property type="entry name" value="ArfGAP_dom"/>
</dbReference>
<dbReference type="GO" id="GO:0008270">
    <property type="term" value="F:zinc ion binding"/>
    <property type="evidence" value="ECO:0007669"/>
    <property type="project" value="UniProtKB-KW"/>
</dbReference>
<protein>
    <recommendedName>
        <fullName evidence="7">Arf-GAP domain-containing protein</fullName>
    </recommendedName>
</protein>
<dbReference type="Gene3D" id="1.10.220.150">
    <property type="entry name" value="Arf GTPase activating protein"/>
    <property type="match status" value="1"/>
</dbReference>
<accession>A0A1C7MYQ8</accession>
<name>A0A1C7MYQ8_9FUNG</name>
<dbReference type="FunCoup" id="A0A1C7MYQ8">
    <property type="interactions" value="445"/>
</dbReference>
<evidence type="ECO:0000256" key="6">
    <source>
        <dbReference type="SAM" id="MobiDB-lite"/>
    </source>
</evidence>
<keyword evidence="2" id="KW-0479">Metal-binding</keyword>
<keyword evidence="9" id="KW-1185">Reference proteome</keyword>
<reference evidence="8 9" key="1">
    <citation type="submission" date="2016-03" db="EMBL/GenBank/DDBJ databases">
        <title>Choanephora cucurbitarum.</title>
        <authorList>
            <person name="Min B."/>
            <person name="Park H."/>
            <person name="Park J.-H."/>
            <person name="Shin H.-D."/>
            <person name="Choi I.-G."/>
        </authorList>
    </citation>
    <scope>NUCLEOTIDE SEQUENCE [LARGE SCALE GENOMIC DNA]</scope>
    <source>
        <strain evidence="8 9">KUS-F28377</strain>
    </source>
</reference>
<evidence type="ECO:0000256" key="1">
    <source>
        <dbReference type="ARBA" id="ARBA00022468"/>
    </source>
</evidence>
<dbReference type="Proteomes" id="UP000093000">
    <property type="component" value="Unassembled WGS sequence"/>
</dbReference>
<dbReference type="OrthoDB" id="10266696at2759"/>
<dbReference type="CDD" id="cd08839">
    <property type="entry name" value="ArfGap_SMAP"/>
    <property type="match status" value="1"/>
</dbReference>
<feature type="compositionally biased region" description="Low complexity" evidence="6">
    <location>
        <begin position="192"/>
        <end position="220"/>
    </location>
</feature>
<dbReference type="InterPro" id="IPR044732">
    <property type="entry name" value="ArfGAP_SMAP1-like"/>
</dbReference>
<dbReference type="PANTHER" id="PTHR45705">
    <property type="entry name" value="FI20236P1"/>
    <property type="match status" value="1"/>
</dbReference>
<evidence type="ECO:0000256" key="5">
    <source>
        <dbReference type="PROSITE-ProRule" id="PRU00288"/>
    </source>
</evidence>
<organism evidence="8 9">
    <name type="scientific">Choanephora cucurbitarum</name>
    <dbReference type="NCBI Taxonomy" id="101091"/>
    <lineage>
        <taxon>Eukaryota</taxon>
        <taxon>Fungi</taxon>
        <taxon>Fungi incertae sedis</taxon>
        <taxon>Mucoromycota</taxon>
        <taxon>Mucoromycotina</taxon>
        <taxon>Mucoromycetes</taxon>
        <taxon>Mucorales</taxon>
        <taxon>Mucorineae</taxon>
        <taxon>Choanephoraceae</taxon>
        <taxon>Choanephoroideae</taxon>
        <taxon>Choanephora</taxon>
    </lineage>
</organism>